<evidence type="ECO:0000313" key="3">
    <source>
        <dbReference type="EMBL" id="GIJ73049.1"/>
    </source>
</evidence>
<evidence type="ECO:0000256" key="1">
    <source>
        <dbReference type="SAM" id="MobiDB-lite"/>
    </source>
</evidence>
<accession>A0A8J3ZZH6</accession>
<proteinExistence type="predicted"/>
<gene>
    <name evidence="3" type="ORF">Voc01_079660</name>
</gene>
<comment type="caution">
    <text evidence="3">The sequence shown here is derived from an EMBL/GenBank/DDBJ whole genome shotgun (WGS) entry which is preliminary data.</text>
</comment>
<feature type="transmembrane region" description="Helical" evidence="2">
    <location>
        <begin position="135"/>
        <end position="157"/>
    </location>
</feature>
<evidence type="ECO:0008006" key="5">
    <source>
        <dbReference type="Google" id="ProtNLM"/>
    </source>
</evidence>
<organism evidence="3 4">
    <name type="scientific">Virgisporangium ochraceum</name>
    <dbReference type="NCBI Taxonomy" id="65505"/>
    <lineage>
        <taxon>Bacteria</taxon>
        <taxon>Bacillati</taxon>
        <taxon>Actinomycetota</taxon>
        <taxon>Actinomycetes</taxon>
        <taxon>Micromonosporales</taxon>
        <taxon>Micromonosporaceae</taxon>
        <taxon>Virgisporangium</taxon>
    </lineage>
</organism>
<dbReference type="Proteomes" id="UP000635606">
    <property type="component" value="Unassembled WGS sequence"/>
</dbReference>
<feature type="transmembrane region" description="Helical" evidence="2">
    <location>
        <begin position="50"/>
        <end position="76"/>
    </location>
</feature>
<sequence length="233" mass="23487">MSDHVERAARLGLWLLPAYAVLLALGTLTHQPPVSDFDAYARYITTDVFLVSHLGGSIGGAALAILGALAVTVFIARGRAGRAAVVGLVLTVVSNVYMAASFGSASFVQPGIGRAHLAGVPGMADINSDTAYGPAFFATALSATALLAAAAIVLGVAVARTSPALRPYGTAYAVLVPLFAVTGFAFQPAQPWTGFALAAATAALAVRLPATATGTGSGQGRRAVARYRSTSAA</sequence>
<keyword evidence="2" id="KW-1133">Transmembrane helix</keyword>
<dbReference type="EMBL" id="BOPH01000108">
    <property type="protein sequence ID" value="GIJ73049.1"/>
    <property type="molecule type" value="Genomic_DNA"/>
</dbReference>
<feature type="transmembrane region" description="Helical" evidence="2">
    <location>
        <begin position="83"/>
        <end position="100"/>
    </location>
</feature>
<keyword evidence="2" id="KW-0472">Membrane</keyword>
<reference evidence="3" key="1">
    <citation type="submission" date="2021-01" db="EMBL/GenBank/DDBJ databases">
        <title>Whole genome shotgun sequence of Virgisporangium ochraceum NBRC 16418.</title>
        <authorList>
            <person name="Komaki H."/>
            <person name="Tamura T."/>
        </authorList>
    </citation>
    <scope>NUCLEOTIDE SEQUENCE</scope>
    <source>
        <strain evidence="3">NBRC 16418</strain>
    </source>
</reference>
<keyword evidence="4" id="KW-1185">Reference proteome</keyword>
<name>A0A8J3ZZH6_9ACTN</name>
<feature type="transmembrane region" description="Helical" evidence="2">
    <location>
        <begin position="169"/>
        <end position="186"/>
    </location>
</feature>
<protein>
    <recommendedName>
        <fullName evidence="5">DUF4386 family protein</fullName>
    </recommendedName>
</protein>
<feature type="region of interest" description="Disordered" evidence="1">
    <location>
        <begin position="213"/>
        <end position="233"/>
    </location>
</feature>
<feature type="transmembrane region" description="Helical" evidence="2">
    <location>
        <begin position="12"/>
        <end position="30"/>
    </location>
</feature>
<evidence type="ECO:0000256" key="2">
    <source>
        <dbReference type="SAM" id="Phobius"/>
    </source>
</evidence>
<dbReference type="RefSeq" id="WP_203932876.1">
    <property type="nucleotide sequence ID" value="NZ_BOPH01000108.1"/>
</dbReference>
<keyword evidence="2" id="KW-0812">Transmembrane</keyword>
<dbReference type="AlphaFoldDB" id="A0A8J3ZZH6"/>
<feature type="transmembrane region" description="Helical" evidence="2">
    <location>
        <begin position="192"/>
        <end position="212"/>
    </location>
</feature>
<evidence type="ECO:0000313" key="4">
    <source>
        <dbReference type="Proteomes" id="UP000635606"/>
    </source>
</evidence>